<name>A0A5N6R1Q8_9ROSI</name>
<dbReference type="EMBL" id="CM017323">
    <property type="protein sequence ID" value="KAE8023418.1"/>
    <property type="molecule type" value="Genomic_DNA"/>
</dbReference>
<keyword evidence="2" id="KW-0732">Signal</keyword>
<protein>
    <recommendedName>
        <fullName evidence="5">NHL repeat-containing protein</fullName>
    </recommendedName>
</protein>
<sequence length="406" mass="43886">MASLLALLLLFNLASVHVLAGIVLEDGYTVSTVADGHKLNINPHSILPRFGSSDFVVLDSAGGVFYTVSFPISQEGAVKRLSGDGVHEYSDGESASARFYKPGSFAVDLKGNVYVADTKNTKRKSRVIRKISDSGVTTIAGGYSETPGRADGPAQNASFSDEFEISFAPKICALLISDYGNQLVRQIGLKAEDCASGSKVGTGAISIWVLGLGLSCLLGFIVGIAVRPCITPRRGSSPLSFSKTWKHCLTLLEKPVLILCFDIKSAVARSSHYALLRRLFWLSLSHLTLLFRINKAKYPILRKESVSIIDSDDISSNSITKSDIYAEQLKDLITFDGSLDLLSMADKLNQDDYSQEGNHVLPDCHGTIDAMIQANIMGFAEPSKETTPVEWSLLAATSGLVKRRSK</sequence>
<feature type="transmembrane region" description="Helical" evidence="1">
    <location>
        <begin position="205"/>
        <end position="226"/>
    </location>
</feature>
<keyword evidence="1" id="KW-0812">Transmembrane</keyword>
<accession>A0A5N6R1Q8</accession>
<evidence type="ECO:0008006" key="5">
    <source>
        <dbReference type="Google" id="ProtNLM"/>
    </source>
</evidence>
<dbReference type="AlphaFoldDB" id="A0A5N6R1Q8"/>
<proteinExistence type="predicted"/>
<feature type="signal peptide" evidence="2">
    <location>
        <begin position="1"/>
        <end position="20"/>
    </location>
</feature>
<dbReference type="OrthoDB" id="342730at2759"/>
<evidence type="ECO:0000313" key="3">
    <source>
        <dbReference type="EMBL" id="KAE8023418.1"/>
    </source>
</evidence>
<keyword evidence="4" id="KW-1185">Reference proteome</keyword>
<evidence type="ECO:0000256" key="2">
    <source>
        <dbReference type="SAM" id="SignalP"/>
    </source>
</evidence>
<dbReference type="Proteomes" id="UP000327013">
    <property type="component" value="Chromosome 3"/>
</dbReference>
<dbReference type="PANTHER" id="PTHR13833:SF71">
    <property type="entry name" value="NHL DOMAIN-CONTAINING PROTEIN"/>
    <property type="match status" value="1"/>
</dbReference>
<dbReference type="InterPro" id="IPR011042">
    <property type="entry name" value="6-blade_b-propeller_TolB-like"/>
</dbReference>
<dbReference type="PANTHER" id="PTHR13833">
    <property type="match status" value="1"/>
</dbReference>
<keyword evidence="1" id="KW-0472">Membrane</keyword>
<dbReference type="Gene3D" id="2.120.10.30">
    <property type="entry name" value="TolB, C-terminal domain"/>
    <property type="match status" value="1"/>
</dbReference>
<feature type="chain" id="PRO_5024287423" description="NHL repeat-containing protein" evidence="2">
    <location>
        <begin position="21"/>
        <end position="406"/>
    </location>
</feature>
<gene>
    <name evidence="3" type="ORF">FH972_009112</name>
</gene>
<evidence type="ECO:0000313" key="4">
    <source>
        <dbReference type="Proteomes" id="UP000327013"/>
    </source>
</evidence>
<reference evidence="3 4" key="1">
    <citation type="submission" date="2019-06" db="EMBL/GenBank/DDBJ databases">
        <title>A chromosomal-level reference genome of Carpinus fangiana (Coryloideae, Betulaceae).</title>
        <authorList>
            <person name="Yang X."/>
            <person name="Wang Z."/>
            <person name="Zhang L."/>
            <person name="Hao G."/>
            <person name="Liu J."/>
            <person name="Yang Y."/>
        </authorList>
    </citation>
    <scope>NUCLEOTIDE SEQUENCE [LARGE SCALE GENOMIC DNA]</scope>
    <source>
        <strain evidence="3">Cfa_2016G</strain>
        <tissue evidence="3">Leaf</tissue>
    </source>
</reference>
<organism evidence="3 4">
    <name type="scientific">Carpinus fangiana</name>
    <dbReference type="NCBI Taxonomy" id="176857"/>
    <lineage>
        <taxon>Eukaryota</taxon>
        <taxon>Viridiplantae</taxon>
        <taxon>Streptophyta</taxon>
        <taxon>Embryophyta</taxon>
        <taxon>Tracheophyta</taxon>
        <taxon>Spermatophyta</taxon>
        <taxon>Magnoliopsida</taxon>
        <taxon>eudicotyledons</taxon>
        <taxon>Gunneridae</taxon>
        <taxon>Pentapetalae</taxon>
        <taxon>rosids</taxon>
        <taxon>fabids</taxon>
        <taxon>Fagales</taxon>
        <taxon>Betulaceae</taxon>
        <taxon>Carpinus</taxon>
    </lineage>
</organism>
<evidence type="ECO:0000256" key="1">
    <source>
        <dbReference type="SAM" id="Phobius"/>
    </source>
</evidence>
<keyword evidence="1" id="KW-1133">Transmembrane helix</keyword>